<keyword evidence="2" id="KW-0560">Oxidoreductase</keyword>
<evidence type="ECO:0000313" key="4">
    <source>
        <dbReference type="EMBL" id="GAH04469.1"/>
    </source>
</evidence>
<feature type="domain" description="ACAD9/ACADV-like C-terminal" evidence="3">
    <location>
        <begin position="77"/>
        <end position="176"/>
    </location>
</feature>
<gene>
    <name evidence="4" type="ORF">S01H4_38110</name>
</gene>
<accession>X1DHJ9</accession>
<dbReference type="GO" id="GO:0016491">
    <property type="term" value="F:oxidoreductase activity"/>
    <property type="evidence" value="ECO:0007669"/>
    <property type="project" value="UniProtKB-KW"/>
</dbReference>
<protein>
    <recommendedName>
        <fullName evidence="3">ACAD9/ACADV-like C-terminal domain-containing protein</fullName>
    </recommendedName>
</protein>
<keyword evidence="1" id="KW-0809">Transit peptide</keyword>
<dbReference type="Pfam" id="PF21343">
    <property type="entry name" value="ACAD9-ACADV_C"/>
    <property type="match status" value="1"/>
</dbReference>
<organism evidence="4">
    <name type="scientific">marine sediment metagenome</name>
    <dbReference type="NCBI Taxonomy" id="412755"/>
    <lineage>
        <taxon>unclassified sequences</taxon>
        <taxon>metagenomes</taxon>
        <taxon>ecological metagenomes</taxon>
    </lineage>
</organism>
<dbReference type="EMBL" id="BART01020520">
    <property type="protein sequence ID" value="GAH04469.1"/>
    <property type="molecule type" value="Genomic_DNA"/>
</dbReference>
<proteinExistence type="predicted"/>
<dbReference type="AlphaFoldDB" id="X1DHJ9"/>
<evidence type="ECO:0000259" key="3">
    <source>
        <dbReference type="Pfam" id="PF21343"/>
    </source>
</evidence>
<reference evidence="4" key="1">
    <citation type="journal article" date="2014" name="Front. Microbiol.">
        <title>High frequency of phylogenetically diverse reductive dehalogenase-homologous genes in deep subseafloor sedimentary metagenomes.</title>
        <authorList>
            <person name="Kawai M."/>
            <person name="Futagami T."/>
            <person name="Toyoda A."/>
            <person name="Takaki Y."/>
            <person name="Nishi S."/>
            <person name="Hori S."/>
            <person name="Arai W."/>
            <person name="Tsubouchi T."/>
            <person name="Morono Y."/>
            <person name="Uchiyama I."/>
            <person name="Ito T."/>
            <person name="Fujiyama A."/>
            <person name="Inagaki F."/>
            <person name="Takami H."/>
        </authorList>
    </citation>
    <scope>NUCLEOTIDE SEQUENCE</scope>
    <source>
        <strain evidence="4">Expedition CK06-06</strain>
    </source>
</reference>
<evidence type="ECO:0000256" key="2">
    <source>
        <dbReference type="ARBA" id="ARBA00023002"/>
    </source>
</evidence>
<sequence length="198" mass="22717">SRVNLIFEGSSEIMHLFIAREALDFHLQHIGALFKPGVPLSGKIVSFLKMLKTYALWYPTLWMPVLSTNQFGMDARLNRHMRTVARLSKKMSRTLFHKMALHQKKMAEKQLLINRFVDIGTELFIMSATCSYADSLKADGSNAENAVELADYYCNEAEIRIGKLFRDIGRNNDATTLELNKSFMQGDFEWLEDEIAMN</sequence>
<dbReference type="InterPro" id="IPR049448">
    <property type="entry name" value="ACAD9/ACADV-like_C"/>
</dbReference>
<name>X1DHJ9_9ZZZZ</name>
<evidence type="ECO:0000256" key="1">
    <source>
        <dbReference type="ARBA" id="ARBA00022946"/>
    </source>
</evidence>
<feature type="non-terminal residue" evidence="4">
    <location>
        <position position="1"/>
    </location>
</feature>
<dbReference type="Gene3D" id="1.20.140.10">
    <property type="entry name" value="Butyryl-CoA Dehydrogenase, subunit A, domain 3"/>
    <property type="match status" value="1"/>
</dbReference>
<comment type="caution">
    <text evidence="4">The sequence shown here is derived from an EMBL/GenBank/DDBJ whole genome shotgun (WGS) entry which is preliminary data.</text>
</comment>